<gene>
    <name evidence="9" type="ORF">J437_LFUL018575</name>
</gene>
<keyword evidence="4 6" id="KW-0539">Nucleus</keyword>
<dbReference type="InterPro" id="IPR036224">
    <property type="entry name" value="GINS_bundle-like_dom_sf"/>
</dbReference>
<dbReference type="PANTHER" id="PTHR22768">
    <property type="entry name" value="DNA REPLICATION COMPLEX GINS PROTEIN PSF3"/>
    <property type="match status" value="1"/>
</dbReference>
<comment type="similarity">
    <text evidence="2 6">Belongs to the GINS3/PSF3 family.</text>
</comment>
<dbReference type="SUPFAM" id="SSF158573">
    <property type="entry name" value="GINS helical bundle-like"/>
    <property type="match status" value="1"/>
</dbReference>
<comment type="function">
    <text evidence="5">Required for correct functioning of the GINS complex, a complex that plays an essential role in the initiation of DNA replication, and progression of DNA replication forks. GINS complex is a core component of CDC45-MCM-GINS (CMG) helicase, the molecular machine that unwinds template DNA during replication, and around which the replisome is built.</text>
</comment>
<evidence type="ECO:0000313" key="9">
    <source>
        <dbReference type="EMBL" id="KAG8238747.1"/>
    </source>
</evidence>
<dbReference type="GO" id="GO:0000811">
    <property type="term" value="C:GINS complex"/>
    <property type="evidence" value="ECO:0007669"/>
    <property type="project" value="UniProtKB-UniRule"/>
</dbReference>
<reference evidence="9" key="2">
    <citation type="submission" date="2017-10" db="EMBL/GenBank/DDBJ databases">
        <title>Ladona fulva Genome sequencing and assembly.</title>
        <authorList>
            <person name="Murali S."/>
            <person name="Richards S."/>
            <person name="Bandaranaike D."/>
            <person name="Bellair M."/>
            <person name="Blankenburg K."/>
            <person name="Chao H."/>
            <person name="Dinh H."/>
            <person name="Doddapaneni H."/>
            <person name="Dugan-Rocha S."/>
            <person name="Elkadiri S."/>
            <person name="Gnanaolivu R."/>
            <person name="Hernandez B."/>
            <person name="Skinner E."/>
            <person name="Javaid M."/>
            <person name="Lee S."/>
            <person name="Li M."/>
            <person name="Ming W."/>
            <person name="Munidasa M."/>
            <person name="Muniz J."/>
            <person name="Nguyen L."/>
            <person name="Hughes D."/>
            <person name="Osuji N."/>
            <person name="Pu L.-L."/>
            <person name="Puazo M."/>
            <person name="Qu C."/>
            <person name="Quiroz J."/>
            <person name="Raj R."/>
            <person name="Weissenberger G."/>
            <person name="Xin Y."/>
            <person name="Zou X."/>
            <person name="Han Y."/>
            <person name="Worley K."/>
            <person name="Muzny D."/>
            <person name="Gibbs R."/>
        </authorList>
    </citation>
    <scope>NUCLEOTIDE SEQUENCE</scope>
    <source>
        <strain evidence="9">Sampled in the wild</strain>
    </source>
</reference>
<reference evidence="9" key="1">
    <citation type="submission" date="2013-04" db="EMBL/GenBank/DDBJ databases">
        <authorList>
            <person name="Qu J."/>
            <person name="Murali S.C."/>
            <person name="Bandaranaike D."/>
            <person name="Bellair M."/>
            <person name="Blankenburg K."/>
            <person name="Chao H."/>
            <person name="Dinh H."/>
            <person name="Doddapaneni H."/>
            <person name="Downs B."/>
            <person name="Dugan-Rocha S."/>
            <person name="Elkadiri S."/>
            <person name="Gnanaolivu R.D."/>
            <person name="Hernandez B."/>
            <person name="Javaid M."/>
            <person name="Jayaseelan J.C."/>
            <person name="Lee S."/>
            <person name="Li M."/>
            <person name="Ming W."/>
            <person name="Munidasa M."/>
            <person name="Muniz J."/>
            <person name="Nguyen L."/>
            <person name="Ongeri F."/>
            <person name="Osuji N."/>
            <person name="Pu L.-L."/>
            <person name="Puazo M."/>
            <person name="Qu C."/>
            <person name="Quiroz J."/>
            <person name="Raj R."/>
            <person name="Weissenberger G."/>
            <person name="Xin Y."/>
            <person name="Zou X."/>
            <person name="Han Y."/>
            <person name="Richards S."/>
            <person name="Worley K."/>
            <person name="Muzny D."/>
            <person name="Gibbs R."/>
        </authorList>
    </citation>
    <scope>NUCLEOTIDE SEQUENCE</scope>
    <source>
        <strain evidence="9">Sampled in the wild</strain>
    </source>
</reference>
<comment type="function">
    <text evidence="6">The GINS complex plays an essential role in the initiation of DNA replication.</text>
</comment>
<accession>A0A8K0PA46</accession>
<proteinExistence type="inferred from homology"/>
<evidence type="ECO:0000259" key="8">
    <source>
        <dbReference type="Pfam" id="PF22466"/>
    </source>
</evidence>
<sequence length="235" mass="26447">MPLLRSYTPHYFSIDDIMATQERLPCKFEVDVLRLGEYCRNQAKIIMSNTTALKVAKKSFLDPSSDDEDIKTGTTLELPYWLARALCNRNRSIVSVNIPRIYKEAYREILKAEASVVDLHRLCVYFYEFGSYLSGFNHRDSTEIGNLLVQCFKDRFRLIMDWAQNSSGDTSGSGRGAGSDPTARLDNLERGLLITGRSSWEALEAWLSQGGGRPIGPANMVVNHQKRQLANASVS</sequence>
<comment type="subunit">
    <text evidence="6">Component of the GINS complex.</text>
</comment>
<dbReference type="InterPro" id="IPR010492">
    <property type="entry name" value="GINS_Psf3"/>
</dbReference>
<evidence type="ECO:0000256" key="6">
    <source>
        <dbReference type="RuleBase" id="RU367161"/>
    </source>
</evidence>
<dbReference type="GO" id="GO:1902975">
    <property type="term" value="P:mitotic DNA replication initiation"/>
    <property type="evidence" value="ECO:0007669"/>
    <property type="project" value="TreeGrafter"/>
</dbReference>
<evidence type="ECO:0000256" key="2">
    <source>
        <dbReference type="ARBA" id="ARBA00006343"/>
    </source>
</evidence>
<dbReference type="InterPro" id="IPR055221">
    <property type="entry name" value="PSF3_N"/>
</dbReference>
<name>A0A8K0PA46_LADFU</name>
<evidence type="ECO:0000256" key="4">
    <source>
        <dbReference type="ARBA" id="ARBA00023242"/>
    </source>
</evidence>
<feature type="domain" description="GINS subunit" evidence="7">
    <location>
        <begin position="102"/>
        <end position="207"/>
    </location>
</feature>
<dbReference type="PANTHER" id="PTHR22768:SF0">
    <property type="entry name" value="DNA REPLICATION COMPLEX GINS PROTEIN PSF3"/>
    <property type="match status" value="1"/>
</dbReference>
<dbReference type="EMBL" id="KZ309428">
    <property type="protein sequence ID" value="KAG8238747.1"/>
    <property type="molecule type" value="Genomic_DNA"/>
</dbReference>
<keyword evidence="3 6" id="KW-0235">DNA replication</keyword>
<comment type="caution">
    <text evidence="9">The sequence shown here is derived from an EMBL/GenBank/DDBJ whole genome shotgun (WGS) entry which is preliminary data.</text>
</comment>
<dbReference type="Gene3D" id="1.20.58.2050">
    <property type="match status" value="1"/>
</dbReference>
<dbReference type="InterPro" id="IPR021151">
    <property type="entry name" value="GINS_A"/>
</dbReference>
<evidence type="ECO:0000313" key="10">
    <source>
        <dbReference type="Proteomes" id="UP000792457"/>
    </source>
</evidence>
<dbReference type="Pfam" id="PF05916">
    <property type="entry name" value="Sld5"/>
    <property type="match status" value="1"/>
</dbReference>
<keyword evidence="10" id="KW-1185">Reference proteome</keyword>
<dbReference type="Proteomes" id="UP000792457">
    <property type="component" value="Unassembled WGS sequence"/>
</dbReference>
<comment type="subcellular location">
    <subcellularLocation>
        <location evidence="1 6">Nucleus</location>
    </subcellularLocation>
</comment>
<dbReference type="CDD" id="cd11713">
    <property type="entry name" value="GINS_A_psf3"/>
    <property type="match status" value="1"/>
</dbReference>
<evidence type="ECO:0000256" key="5">
    <source>
        <dbReference type="ARBA" id="ARBA00045258"/>
    </source>
</evidence>
<dbReference type="AlphaFoldDB" id="A0A8K0PA46"/>
<evidence type="ECO:0000256" key="3">
    <source>
        <dbReference type="ARBA" id="ARBA00022705"/>
    </source>
</evidence>
<protein>
    <recommendedName>
        <fullName evidence="6">DNA replication complex GINS protein PSF3</fullName>
    </recommendedName>
</protein>
<evidence type="ECO:0000259" key="7">
    <source>
        <dbReference type="Pfam" id="PF05916"/>
    </source>
</evidence>
<dbReference type="InterPro" id="IPR038437">
    <property type="entry name" value="GINS_Psf3_sf"/>
</dbReference>
<dbReference type="SUPFAM" id="SSF160059">
    <property type="entry name" value="PriA/YqbF domain"/>
    <property type="match status" value="1"/>
</dbReference>
<dbReference type="OrthoDB" id="10251744at2759"/>
<dbReference type="CDD" id="cd21693">
    <property type="entry name" value="GINS_B_Psf3"/>
    <property type="match status" value="1"/>
</dbReference>
<evidence type="ECO:0000256" key="1">
    <source>
        <dbReference type="ARBA" id="ARBA00004123"/>
    </source>
</evidence>
<dbReference type="Pfam" id="PF22466">
    <property type="entry name" value="PSF3_N"/>
    <property type="match status" value="1"/>
</dbReference>
<organism evidence="9 10">
    <name type="scientific">Ladona fulva</name>
    <name type="common">Scarce chaser dragonfly</name>
    <name type="synonym">Libellula fulva</name>
    <dbReference type="NCBI Taxonomy" id="123851"/>
    <lineage>
        <taxon>Eukaryota</taxon>
        <taxon>Metazoa</taxon>
        <taxon>Ecdysozoa</taxon>
        <taxon>Arthropoda</taxon>
        <taxon>Hexapoda</taxon>
        <taxon>Insecta</taxon>
        <taxon>Pterygota</taxon>
        <taxon>Palaeoptera</taxon>
        <taxon>Odonata</taxon>
        <taxon>Epiprocta</taxon>
        <taxon>Anisoptera</taxon>
        <taxon>Libelluloidea</taxon>
        <taxon>Libellulidae</taxon>
        <taxon>Ladona</taxon>
    </lineage>
</organism>
<feature type="domain" description="DNA replication complex GINS protein PSF3 N-terminal" evidence="8">
    <location>
        <begin position="12"/>
        <end position="50"/>
    </location>
</feature>